<organism evidence="2">
    <name type="scientific">Sesamum calycinum</name>
    <dbReference type="NCBI Taxonomy" id="2727403"/>
    <lineage>
        <taxon>Eukaryota</taxon>
        <taxon>Viridiplantae</taxon>
        <taxon>Streptophyta</taxon>
        <taxon>Embryophyta</taxon>
        <taxon>Tracheophyta</taxon>
        <taxon>Spermatophyta</taxon>
        <taxon>Magnoliopsida</taxon>
        <taxon>eudicotyledons</taxon>
        <taxon>Gunneridae</taxon>
        <taxon>Pentapetalae</taxon>
        <taxon>asterids</taxon>
        <taxon>lamiids</taxon>
        <taxon>Lamiales</taxon>
        <taxon>Pedaliaceae</taxon>
        <taxon>Sesamum</taxon>
    </lineage>
</organism>
<dbReference type="AlphaFoldDB" id="A0AAW2NG54"/>
<evidence type="ECO:0000256" key="1">
    <source>
        <dbReference type="SAM" id="MobiDB-lite"/>
    </source>
</evidence>
<proteinExistence type="predicted"/>
<gene>
    <name evidence="2" type="ORF">Scaly_1877900</name>
</gene>
<evidence type="ECO:0000313" key="2">
    <source>
        <dbReference type="EMBL" id="KAL0342153.1"/>
    </source>
</evidence>
<sequence>MGGADEEWVKAAMTDDMMVVELLLRLHRAPRRQPPLKPVPAALPLEWSVRQRRSKSVSVNNHPKKPAHRASPTTPLSWSGATSFSGGSAGAGGVGSEESSRPIPLKLSNTARSKNLDIYCHARGKESDSAIGSGLACVNADNDKTTSKRSKKKKTLVELKDEESWLLKERIDLKRRMAVLRLNLERQRATNENLKRMKLWYAVAWYFRTLDVHALAREFVDYALRALIELQPHLNRESTSAAEESTSGQPQQDLTTVVMPPVASINDGSLQPSTSNARPDENAEAASDSKFFLPDLNIPFDEPSPDVVCGVS</sequence>
<accession>A0AAW2NG54</accession>
<comment type="caution">
    <text evidence="2">The sequence shown here is derived from an EMBL/GenBank/DDBJ whole genome shotgun (WGS) entry which is preliminary data.</text>
</comment>
<dbReference type="EMBL" id="JACGWM010000011">
    <property type="protein sequence ID" value="KAL0342153.1"/>
    <property type="molecule type" value="Genomic_DNA"/>
</dbReference>
<feature type="compositionally biased region" description="Polar residues" evidence="1">
    <location>
        <begin position="266"/>
        <end position="277"/>
    </location>
</feature>
<reference evidence="2" key="1">
    <citation type="submission" date="2020-06" db="EMBL/GenBank/DDBJ databases">
        <authorList>
            <person name="Li T."/>
            <person name="Hu X."/>
            <person name="Zhang T."/>
            <person name="Song X."/>
            <person name="Zhang H."/>
            <person name="Dai N."/>
            <person name="Sheng W."/>
            <person name="Hou X."/>
            <person name="Wei L."/>
        </authorList>
    </citation>
    <scope>NUCLEOTIDE SEQUENCE</scope>
    <source>
        <strain evidence="2">KEN8</strain>
        <tissue evidence="2">Leaf</tissue>
    </source>
</reference>
<dbReference type="PANTHER" id="PTHR35099:SF2">
    <property type="entry name" value="OS02G0182700 PROTEIN"/>
    <property type="match status" value="1"/>
</dbReference>
<dbReference type="PANTHER" id="PTHR35099">
    <property type="entry name" value="OS02G0182700 PROTEIN"/>
    <property type="match status" value="1"/>
</dbReference>
<reference evidence="2" key="2">
    <citation type="journal article" date="2024" name="Plant">
        <title>Genomic evolution and insights into agronomic trait innovations of Sesamum species.</title>
        <authorList>
            <person name="Miao H."/>
            <person name="Wang L."/>
            <person name="Qu L."/>
            <person name="Liu H."/>
            <person name="Sun Y."/>
            <person name="Le M."/>
            <person name="Wang Q."/>
            <person name="Wei S."/>
            <person name="Zheng Y."/>
            <person name="Lin W."/>
            <person name="Duan Y."/>
            <person name="Cao H."/>
            <person name="Xiong S."/>
            <person name="Wang X."/>
            <person name="Wei L."/>
            <person name="Li C."/>
            <person name="Ma Q."/>
            <person name="Ju M."/>
            <person name="Zhao R."/>
            <person name="Li G."/>
            <person name="Mu C."/>
            <person name="Tian Q."/>
            <person name="Mei H."/>
            <person name="Zhang T."/>
            <person name="Gao T."/>
            <person name="Zhang H."/>
        </authorList>
    </citation>
    <scope>NUCLEOTIDE SEQUENCE</scope>
    <source>
        <strain evidence="2">KEN8</strain>
    </source>
</reference>
<protein>
    <submittedName>
        <fullName evidence="2">Uncharacterized protein</fullName>
    </submittedName>
</protein>
<feature type="region of interest" description="Disordered" evidence="1">
    <location>
        <begin position="51"/>
        <end position="107"/>
    </location>
</feature>
<name>A0AAW2NG54_9LAMI</name>
<feature type="region of interest" description="Disordered" evidence="1">
    <location>
        <begin position="264"/>
        <end position="286"/>
    </location>
</feature>